<evidence type="ECO:0000256" key="4">
    <source>
        <dbReference type="ARBA" id="ARBA00022801"/>
    </source>
</evidence>
<name>W6S210_9CLOT</name>
<dbReference type="PATRIC" id="fig|1216932.3.peg.1179"/>
<evidence type="ECO:0000256" key="2">
    <source>
        <dbReference type="ARBA" id="ARBA00022670"/>
    </source>
</evidence>
<dbReference type="STRING" id="1216932.CM240_1188"/>
<evidence type="ECO:0000313" key="9">
    <source>
        <dbReference type="EMBL" id="CDM68352.1"/>
    </source>
</evidence>
<feature type="region of interest" description="Disordered" evidence="7">
    <location>
        <begin position="241"/>
        <end position="278"/>
    </location>
</feature>
<dbReference type="eggNOG" id="COG3883">
    <property type="taxonomic scope" value="Bacteria"/>
</dbReference>
<dbReference type="InterPro" id="IPR051202">
    <property type="entry name" value="Peptidase_C40"/>
</dbReference>
<gene>
    <name evidence="9" type="ORF">CM240_1188</name>
</gene>
<evidence type="ECO:0000256" key="6">
    <source>
        <dbReference type="SAM" id="Coils"/>
    </source>
</evidence>
<dbReference type="InterPro" id="IPR057309">
    <property type="entry name" value="PcsB_CC"/>
</dbReference>
<dbReference type="EMBL" id="HG917868">
    <property type="protein sequence ID" value="CDM68352.1"/>
    <property type="molecule type" value="Genomic_DNA"/>
</dbReference>
<feature type="domain" description="NlpC/P60" evidence="8">
    <location>
        <begin position="280"/>
        <end position="399"/>
    </location>
</feature>
<keyword evidence="3" id="KW-0732">Signal</keyword>
<sequence length="399" mass="44703">MNKTIKKVVTLLIVSIISLNFNYINVYAEPSLQDKKAEKENQYSDIMAQIEESRTKASALDNEIGSIMSRKSEIESLISEKEELISEKEREIEEKEAELKDREYDFQERVKSVYKNGSEPIIDLLVSSKSIGDLIDRSEIVKGVSKYDRRLISGLKESKVSLSKVKDDLENDRESLKMLKGSLDTEAAQLEVKLSEQEKTQEELNNIKNTYSAELDKINEEIRLEAEAVLKRNEEKTAQIAQNTAGNSNNTNNSGSQQSNNNNNIVTPEQPEVTPPATNTNLANAVLEEARKHLGKPYVWGAKGPDTFDCSGFVQYVFKQVGINAPAPTYTQVNLGKQVPIGQEQPGDLVFFGSISAPHHVGIYVGDGIYIHAPQTGDYVKYSKLMYAKDYSQARRLIN</sequence>
<feature type="coiled-coil region" evidence="6">
    <location>
        <begin position="36"/>
        <end position="105"/>
    </location>
</feature>
<dbReference type="Proteomes" id="UP000019426">
    <property type="component" value="Chromosome M2/40_rep1"/>
</dbReference>
<evidence type="ECO:0000256" key="5">
    <source>
        <dbReference type="ARBA" id="ARBA00022807"/>
    </source>
</evidence>
<dbReference type="Gene3D" id="6.10.250.3150">
    <property type="match status" value="1"/>
</dbReference>
<dbReference type="GO" id="GO:0006508">
    <property type="term" value="P:proteolysis"/>
    <property type="evidence" value="ECO:0007669"/>
    <property type="project" value="UniProtKB-KW"/>
</dbReference>
<feature type="coiled-coil region" evidence="6">
    <location>
        <begin position="180"/>
        <end position="239"/>
    </location>
</feature>
<evidence type="ECO:0000313" key="10">
    <source>
        <dbReference type="Proteomes" id="UP000019426"/>
    </source>
</evidence>
<keyword evidence="4" id="KW-0378">Hydrolase</keyword>
<protein>
    <submittedName>
        <fullName evidence="9">NLP/P60 protein</fullName>
    </submittedName>
</protein>
<evidence type="ECO:0000259" key="8">
    <source>
        <dbReference type="PROSITE" id="PS51935"/>
    </source>
</evidence>
<accession>W6S210</accession>
<keyword evidence="10" id="KW-1185">Reference proteome</keyword>
<organism evidence="9 10">
    <name type="scientific">Clostridium bornimense</name>
    <dbReference type="NCBI Taxonomy" id="1216932"/>
    <lineage>
        <taxon>Bacteria</taxon>
        <taxon>Bacillati</taxon>
        <taxon>Bacillota</taxon>
        <taxon>Clostridia</taxon>
        <taxon>Eubacteriales</taxon>
        <taxon>Clostridiaceae</taxon>
        <taxon>Clostridium</taxon>
    </lineage>
</organism>
<proteinExistence type="inferred from homology"/>
<dbReference type="KEGG" id="clt:CM240_1188"/>
<dbReference type="InterPro" id="IPR038765">
    <property type="entry name" value="Papain-like_cys_pep_sf"/>
</dbReference>
<evidence type="ECO:0000256" key="7">
    <source>
        <dbReference type="SAM" id="MobiDB-lite"/>
    </source>
</evidence>
<feature type="compositionally biased region" description="Low complexity" evidence="7">
    <location>
        <begin position="241"/>
        <end position="264"/>
    </location>
</feature>
<keyword evidence="2" id="KW-0645">Protease</keyword>
<dbReference type="PROSITE" id="PS51935">
    <property type="entry name" value="NLPC_P60"/>
    <property type="match status" value="1"/>
</dbReference>
<dbReference type="PANTHER" id="PTHR47053:SF1">
    <property type="entry name" value="MUREIN DD-ENDOPEPTIDASE MEPH-RELATED"/>
    <property type="match status" value="1"/>
</dbReference>
<evidence type="ECO:0000256" key="3">
    <source>
        <dbReference type="ARBA" id="ARBA00022729"/>
    </source>
</evidence>
<dbReference type="OrthoDB" id="9808890at2"/>
<reference evidence="9 10" key="1">
    <citation type="submission" date="2013-11" db="EMBL/GenBank/DDBJ databases">
        <title>Complete genome sequence of Clostridum sp. M2/40.</title>
        <authorList>
            <person name="Wibberg D."/>
            <person name="Puehler A."/>
            <person name="Schlueter A."/>
        </authorList>
    </citation>
    <scope>NUCLEOTIDE SEQUENCE [LARGE SCALE GENOMIC DNA]</scope>
    <source>
        <strain evidence="10">M2/40</strain>
    </source>
</reference>
<dbReference type="eggNOG" id="COG0791">
    <property type="taxonomic scope" value="Bacteria"/>
</dbReference>
<dbReference type="HOGENOM" id="CLU_034085_0_0_9"/>
<dbReference type="Pfam" id="PF00877">
    <property type="entry name" value="NLPC_P60"/>
    <property type="match status" value="1"/>
</dbReference>
<evidence type="ECO:0000256" key="1">
    <source>
        <dbReference type="ARBA" id="ARBA00007074"/>
    </source>
</evidence>
<dbReference type="PANTHER" id="PTHR47053">
    <property type="entry name" value="MUREIN DD-ENDOPEPTIDASE MEPH-RELATED"/>
    <property type="match status" value="1"/>
</dbReference>
<keyword evidence="5" id="KW-0788">Thiol protease</keyword>
<dbReference type="RefSeq" id="WP_051483721.1">
    <property type="nucleotide sequence ID" value="NZ_HG917868.1"/>
</dbReference>
<dbReference type="GO" id="GO:0008234">
    <property type="term" value="F:cysteine-type peptidase activity"/>
    <property type="evidence" value="ECO:0007669"/>
    <property type="project" value="UniProtKB-KW"/>
</dbReference>
<dbReference type="SUPFAM" id="SSF54001">
    <property type="entry name" value="Cysteine proteinases"/>
    <property type="match status" value="1"/>
</dbReference>
<dbReference type="AlphaFoldDB" id="W6S210"/>
<dbReference type="Pfam" id="PF24568">
    <property type="entry name" value="CC_PcsB"/>
    <property type="match status" value="1"/>
</dbReference>
<keyword evidence="6" id="KW-0175">Coiled coil</keyword>
<dbReference type="Gene3D" id="3.90.1720.10">
    <property type="entry name" value="endopeptidase domain like (from Nostoc punctiforme)"/>
    <property type="match status" value="1"/>
</dbReference>
<comment type="similarity">
    <text evidence="1">Belongs to the peptidase C40 family.</text>
</comment>
<dbReference type="InterPro" id="IPR000064">
    <property type="entry name" value="NLP_P60_dom"/>
</dbReference>